<comment type="subcellular location">
    <subcellularLocation>
        <location evidence="3">Membrane</location>
        <topology evidence="3">Multi-pass membrane protein</topology>
    </subcellularLocation>
</comment>
<dbReference type="FunFam" id="3.30.70.1230:FF:000006">
    <property type="entry name" value="Adenylate cyclase"/>
    <property type="match status" value="1"/>
</dbReference>
<feature type="transmembrane region" description="Helical" evidence="15">
    <location>
        <begin position="713"/>
        <end position="734"/>
    </location>
</feature>
<reference evidence="17 18" key="1">
    <citation type="submission" date="2015-12" db="EMBL/GenBank/DDBJ databases">
        <title>The genome of Folsomia candida.</title>
        <authorList>
            <person name="Faddeeva A."/>
            <person name="Derks M.F."/>
            <person name="Anvar Y."/>
            <person name="Smit S."/>
            <person name="Van Straalen N."/>
            <person name="Roelofs D."/>
        </authorList>
    </citation>
    <scope>NUCLEOTIDE SEQUENCE [LARGE SCALE GENOMIC DNA]</scope>
    <source>
        <strain evidence="17 18">VU population</strain>
        <tissue evidence="17">Whole body</tissue>
    </source>
</reference>
<feature type="transmembrane region" description="Helical" evidence="15">
    <location>
        <begin position="564"/>
        <end position="582"/>
    </location>
</feature>
<evidence type="ECO:0000256" key="6">
    <source>
        <dbReference type="ARBA" id="ARBA00022723"/>
    </source>
</evidence>
<dbReference type="PANTHER" id="PTHR45627:SF30">
    <property type="entry name" value="ADENYLATE CYCLASE TYPE 3"/>
    <property type="match status" value="1"/>
</dbReference>
<keyword evidence="12 15" id="KW-0472">Membrane</keyword>
<feature type="domain" description="Guanylate cyclase" evidence="16">
    <location>
        <begin position="292"/>
        <end position="420"/>
    </location>
</feature>
<evidence type="ECO:0000256" key="12">
    <source>
        <dbReference type="ARBA" id="ARBA00023136"/>
    </source>
</evidence>
<gene>
    <name evidence="17" type="ORF">Fcan01_00983</name>
</gene>
<evidence type="ECO:0000256" key="10">
    <source>
        <dbReference type="ARBA" id="ARBA00022989"/>
    </source>
</evidence>
<feature type="transmembrane region" description="Helical" evidence="15">
    <location>
        <begin position="673"/>
        <end position="693"/>
    </location>
</feature>
<feature type="domain" description="Guanylate cyclase" evidence="16">
    <location>
        <begin position="801"/>
        <end position="947"/>
    </location>
</feature>
<evidence type="ECO:0000256" key="3">
    <source>
        <dbReference type="ARBA" id="ARBA00004141"/>
    </source>
</evidence>
<proteinExistence type="inferred from homology"/>
<accession>A0A226EVU4</accession>
<comment type="cofactor">
    <cofactor evidence="2">
        <name>Mg(2+)</name>
        <dbReference type="ChEBI" id="CHEBI:18420"/>
    </cofactor>
</comment>
<evidence type="ECO:0000256" key="14">
    <source>
        <dbReference type="RuleBase" id="RU000405"/>
    </source>
</evidence>
<dbReference type="STRING" id="158441.A0A226EVU4"/>
<keyword evidence="10 15" id="KW-1133">Transmembrane helix</keyword>
<keyword evidence="11" id="KW-0115">cAMP biosynthesis</keyword>
<evidence type="ECO:0000256" key="8">
    <source>
        <dbReference type="ARBA" id="ARBA00022840"/>
    </source>
</evidence>
<dbReference type="SMART" id="SM00044">
    <property type="entry name" value="CYCc"/>
    <property type="match status" value="2"/>
</dbReference>
<dbReference type="FunFam" id="3.30.70.1230:FF:000014">
    <property type="entry name" value="adenylate cyclase type 9"/>
    <property type="match status" value="1"/>
</dbReference>
<feature type="transmembrane region" description="Helical" evidence="15">
    <location>
        <begin position="83"/>
        <end position="103"/>
    </location>
</feature>
<evidence type="ECO:0000256" key="4">
    <source>
        <dbReference type="ARBA" id="ARBA00012201"/>
    </source>
</evidence>
<keyword evidence="5 15" id="KW-0812">Transmembrane</keyword>
<dbReference type="OMA" id="YDFIQFA"/>
<dbReference type="Pfam" id="PF16214">
    <property type="entry name" value="AC_N"/>
    <property type="match status" value="1"/>
</dbReference>
<dbReference type="OrthoDB" id="10261550at2759"/>
<evidence type="ECO:0000256" key="13">
    <source>
        <dbReference type="ARBA" id="ARBA00023239"/>
    </source>
</evidence>
<organism evidence="17 18">
    <name type="scientific">Folsomia candida</name>
    <name type="common">Springtail</name>
    <dbReference type="NCBI Taxonomy" id="158441"/>
    <lineage>
        <taxon>Eukaryota</taxon>
        <taxon>Metazoa</taxon>
        <taxon>Ecdysozoa</taxon>
        <taxon>Arthropoda</taxon>
        <taxon>Hexapoda</taxon>
        <taxon>Collembola</taxon>
        <taxon>Entomobryomorpha</taxon>
        <taxon>Isotomoidea</taxon>
        <taxon>Isotomidae</taxon>
        <taxon>Proisotominae</taxon>
        <taxon>Folsomia</taxon>
    </lineage>
</organism>
<feature type="transmembrane region" description="Helical" evidence="15">
    <location>
        <begin position="34"/>
        <end position="55"/>
    </location>
</feature>
<feature type="transmembrane region" description="Helical" evidence="15">
    <location>
        <begin position="115"/>
        <end position="132"/>
    </location>
</feature>
<dbReference type="InterPro" id="IPR001054">
    <property type="entry name" value="A/G_cyclase"/>
</dbReference>
<dbReference type="Gene3D" id="3.30.70.1230">
    <property type="entry name" value="Nucleotide cyclase"/>
    <property type="match status" value="2"/>
</dbReference>
<dbReference type="GO" id="GO:0005524">
    <property type="term" value="F:ATP binding"/>
    <property type="evidence" value="ECO:0007669"/>
    <property type="project" value="UniProtKB-KW"/>
</dbReference>
<protein>
    <recommendedName>
        <fullName evidence="4">adenylate cyclase</fullName>
        <ecNumber evidence="4">4.6.1.1</ecNumber>
    </recommendedName>
</protein>
<dbReference type="Pfam" id="PF00211">
    <property type="entry name" value="Guanylate_cyc"/>
    <property type="match status" value="2"/>
</dbReference>
<feature type="transmembrane region" description="Helical" evidence="15">
    <location>
        <begin position="649"/>
        <end position="666"/>
    </location>
</feature>
<dbReference type="CDD" id="cd07302">
    <property type="entry name" value="CHD"/>
    <property type="match status" value="2"/>
</dbReference>
<name>A0A226EVU4_FOLCA</name>
<evidence type="ECO:0000256" key="7">
    <source>
        <dbReference type="ARBA" id="ARBA00022741"/>
    </source>
</evidence>
<dbReference type="AlphaFoldDB" id="A0A226EVU4"/>
<dbReference type="GO" id="GO:0046872">
    <property type="term" value="F:metal ion binding"/>
    <property type="evidence" value="ECO:0007669"/>
    <property type="project" value="UniProtKB-KW"/>
</dbReference>
<dbReference type="SUPFAM" id="SSF55073">
    <property type="entry name" value="Nucleotide cyclase"/>
    <property type="match status" value="2"/>
</dbReference>
<dbReference type="GO" id="GO:0007189">
    <property type="term" value="P:adenylate cyclase-activating G protein-coupled receptor signaling pathway"/>
    <property type="evidence" value="ECO:0007669"/>
    <property type="project" value="TreeGrafter"/>
</dbReference>
<feature type="transmembrane region" description="Helical" evidence="15">
    <location>
        <begin position="193"/>
        <end position="213"/>
    </location>
</feature>
<evidence type="ECO:0000256" key="11">
    <source>
        <dbReference type="ARBA" id="ARBA00022998"/>
    </source>
</evidence>
<dbReference type="GO" id="GO:0004016">
    <property type="term" value="F:adenylate cyclase activity"/>
    <property type="evidence" value="ECO:0007669"/>
    <property type="project" value="UniProtKB-EC"/>
</dbReference>
<dbReference type="Proteomes" id="UP000198287">
    <property type="component" value="Unassembled WGS sequence"/>
</dbReference>
<evidence type="ECO:0000259" key="16">
    <source>
        <dbReference type="PROSITE" id="PS50125"/>
    </source>
</evidence>
<dbReference type="InterPro" id="IPR018297">
    <property type="entry name" value="A/G_cyclase_CS"/>
</dbReference>
<comment type="caution">
    <text evidence="17">The sequence shown here is derived from an EMBL/GenBank/DDBJ whole genome shotgun (WGS) entry which is preliminary data.</text>
</comment>
<keyword evidence="8" id="KW-0067">ATP-binding</keyword>
<evidence type="ECO:0000256" key="9">
    <source>
        <dbReference type="ARBA" id="ARBA00022842"/>
    </source>
</evidence>
<dbReference type="GO" id="GO:0035556">
    <property type="term" value="P:intracellular signal transduction"/>
    <property type="evidence" value="ECO:0007669"/>
    <property type="project" value="InterPro"/>
</dbReference>
<dbReference type="InterPro" id="IPR029787">
    <property type="entry name" value="Nucleotide_cyclase"/>
</dbReference>
<sequence length="1022" mass="113002">MHSSKSLKIVRKFSNAAVEESYSNHLISEKRSGFHCFPIGMGICAFFQILTHLLWWTDTSFHAESQRLIGADNKEKDDSQHSLFVAVVMGMCSLGVLVVVLLLQNKKLISSPICPPVVVLIWTAMILVPISVRSDNFPLRVGLGWVMLESFLIWVTLPVKMPVAALYSGSIGICHTVLVAWKGSKQPMLVNQLLANVILLGASNLLGIMAFHFNDTRQRLAFLDTRQSLEVKDAMEEATKEQKRLLFSVLPRHLADRMAKDMEASGGGDQDGGGGGGGGFKKIYMNRHEPVSILFADIVGFTSMSAAIGSASKLVEILNDLFTTFDSLSEKHKQVRIKILGDCYYCICGAPEDNPEHAVLCVHMGLAVVEAIKVFQKRTNSNVDMRVGIHTGAVLAGVLGQRQWQFDVYSEDVTLANKMESSGRPGRVHISNKTLEFLNGQFEVEPGDGDAQEEKLRMAGIKTFFITKVLVPFVDDSVEEKKTKKGQGNDNSYGERLEAHLSLQQKNFAKSVNKVTLQFKDTDKEKAYAKVEDPSNGKSFFGLTCIVAATAAASALIISFQTVGFTSASLTIITVSVIGLWIMTGRSAFLGKMLARSVLTIVCVIVAVATNFSYLVPCFQAGSIKSRNSSALTTRQEVVKHWADLSCSYPAYFSVFLALCLFGLSIMSNTASWLKIIASALITLMGITVINLGSIHKAYSYSEIFSFPDGFDLVLESAQAGIFLLLIFALMCWLNRQLDSSSRSLFLQKHDVGRLGEQAVALRERNEALMCNIMPQHVAEHFLDKTQNHDQLYSHNYQEVGVVFASMPNFSDFYTEDAVNNQGLECLRFLNEVISDYDAILDYPKFKDNIIKIKTIGSTYMAASGLNPNNQVQPGEVLRERWRHLSLLVEFVFEMKNVLDRINKESYNQFVLRIGVNHGPVTAGVIGATKPAYDMWGNSVNVASRMESTGKAGKMQVTEECYKILRMYGYEFELRGYVSVKGKGDLLTYFLIGVGKGELSDEELEALEKQEADSVPLPPAEG</sequence>
<evidence type="ECO:0000313" key="18">
    <source>
        <dbReference type="Proteomes" id="UP000198287"/>
    </source>
</evidence>
<evidence type="ECO:0000256" key="1">
    <source>
        <dbReference type="ARBA" id="ARBA00001593"/>
    </source>
</evidence>
<evidence type="ECO:0000256" key="2">
    <source>
        <dbReference type="ARBA" id="ARBA00001946"/>
    </source>
</evidence>
<dbReference type="GO" id="GO:0005886">
    <property type="term" value="C:plasma membrane"/>
    <property type="evidence" value="ECO:0007669"/>
    <property type="project" value="TreeGrafter"/>
</dbReference>
<dbReference type="PROSITE" id="PS50125">
    <property type="entry name" value="GUANYLATE_CYCLASE_2"/>
    <property type="match status" value="2"/>
</dbReference>
<feature type="transmembrane region" description="Helical" evidence="15">
    <location>
        <begin position="594"/>
        <end position="616"/>
    </location>
</feature>
<evidence type="ECO:0000313" key="17">
    <source>
        <dbReference type="EMBL" id="OXA61318.1"/>
    </source>
</evidence>
<comment type="similarity">
    <text evidence="14">Belongs to the adenylyl cyclase class-4/guanylyl cyclase family.</text>
</comment>
<evidence type="ECO:0000256" key="15">
    <source>
        <dbReference type="SAM" id="Phobius"/>
    </source>
</evidence>
<comment type="catalytic activity">
    <reaction evidence="1">
        <text>ATP = 3',5'-cyclic AMP + diphosphate</text>
        <dbReference type="Rhea" id="RHEA:15389"/>
        <dbReference type="ChEBI" id="CHEBI:30616"/>
        <dbReference type="ChEBI" id="CHEBI:33019"/>
        <dbReference type="ChEBI" id="CHEBI:58165"/>
        <dbReference type="EC" id="4.6.1.1"/>
    </reaction>
</comment>
<keyword evidence="6" id="KW-0479">Metal-binding</keyword>
<keyword evidence="9" id="KW-0460">Magnesium</keyword>
<dbReference type="EC" id="4.6.1.1" evidence="4"/>
<dbReference type="GO" id="GO:0006171">
    <property type="term" value="P:cAMP biosynthetic process"/>
    <property type="evidence" value="ECO:0007669"/>
    <property type="project" value="UniProtKB-KW"/>
</dbReference>
<dbReference type="InterPro" id="IPR032628">
    <property type="entry name" value="AC_N"/>
</dbReference>
<dbReference type="PROSITE" id="PS00452">
    <property type="entry name" value="GUANYLATE_CYCLASE_1"/>
    <property type="match status" value="2"/>
</dbReference>
<evidence type="ECO:0000256" key="5">
    <source>
        <dbReference type="ARBA" id="ARBA00022692"/>
    </source>
</evidence>
<dbReference type="PANTHER" id="PTHR45627">
    <property type="entry name" value="ADENYLATE CYCLASE TYPE 1"/>
    <property type="match status" value="1"/>
</dbReference>
<keyword evidence="7" id="KW-0547">Nucleotide-binding</keyword>
<dbReference type="EMBL" id="LNIX01000001">
    <property type="protein sequence ID" value="OXA61318.1"/>
    <property type="molecule type" value="Genomic_DNA"/>
</dbReference>
<keyword evidence="18" id="KW-1185">Reference proteome</keyword>
<keyword evidence="13 14" id="KW-0456">Lyase</keyword>